<gene>
    <name evidence="2" type="ORF">LTRI10_LOCUS46527</name>
</gene>
<reference evidence="2 3" key="1">
    <citation type="submission" date="2024-04" db="EMBL/GenBank/DDBJ databases">
        <authorList>
            <person name="Fracassetti M."/>
        </authorList>
    </citation>
    <scope>NUCLEOTIDE SEQUENCE [LARGE SCALE GENOMIC DNA]</scope>
</reference>
<dbReference type="InterPro" id="IPR036397">
    <property type="entry name" value="RNaseH_sf"/>
</dbReference>
<dbReference type="InterPro" id="IPR012337">
    <property type="entry name" value="RNaseH-like_sf"/>
</dbReference>
<evidence type="ECO:0000313" key="2">
    <source>
        <dbReference type="EMBL" id="CAL1406826.1"/>
    </source>
</evidence>
<dbReference type="Pfam" id="PF13456">
    <property type="entry name" value="RVT_3"/>
    <property type="match status" value="1"/>
</dbReference>
<dbReference type="AlphaFoldDB" id="A0AAV2G810"/>
<dbReference type="PANTHER" id="PTHR47723">
    <property type="entry name" value="OS05G0353850 PROTEIN"/>
    <property type="match status" value="1"/>
</dbReference>
<protein>
    <recommendedName>
        <fullName evidence="1">RNase H type-1 domain-containing protein</fullName>
    </recommendedName>
</protein>
<dbReference type="InterPro" id="IPR053151">
    <property type="entry name" value="RNase_H-like"/>
</dbReference>
<dbReference type="InterPro" id="IPR002156">
    <property type="entry name" value="RNaseH_domain"/>
</dbReference>
<sequence>MLASTWLLAHQAIEMKQLCQLAFGKVKQAVGDGREKRTGMVGWEKPPLGWTALNTYGYVISSTGSATAGGVIRDSPGRFMRAFSIDLGAHSITHAELVGLYHGVHIASEMGIQKMRLQTDSRTALAIIQSDRDNHPHRTLENSIIELLNREWETTMEHVYQEGNYVAYFMAEVGHSLNTGLHVLDNPGPSLRYWLLFDSIGVQTPRMINE</sequence>
<accession>A0AAV2G810</accession>
<dbReference type="InterPro" id="IPR044730">
    <property type="entry name" value="RNase_H-like_dom_plant"/>
</dbReference>
<proteinExistence type="predicted"/>
<evidence type="ECO:0000313" key="3">
    <source>
        <dbReference type="Proteomes" id="UP001497516"/>
    </source>
</evidence>
<feature type="domain" description="RNase H type-1" evidence="1">
    <location>
        <begin position="57"/>
        <end position="172"/>
    </location>
</feature>
<organism evidence="2 3">
    <name type="scientific">Linum trigynum</name>
    <dbReference type="NCBI Taxonomy" id="586398"/>
    <lineage>
        <taxon>Eukaryota</taxon>
        <taxon>Viridiplantae</taxon>
        <taxon>Streptophyta</taxon>
        <taxon>Embryophyta</taxon>
        <taxon>Tracheophyta</taxon>
        <taxon>Spermatophyta</taxon>
        <taxon>Magnoliopsida</taxon>
        <taxon>eudicotyledons</taxon>
        <taxon>Gunneridae</taxon>
        <taxon>Pentapetalae</taxon>
        <taxon>rosids</taxon>
        <taxon>fabids</taxon>
        <taxon>Malpighiales</taxon>
        <taxon>Linaceae</taxon>
        <taxon>Linum</taxon>
    </lineage>
</organism>
<dbReference type="CDD" id="cd06222">
    <property type="entry name" value="RNase_H_like"/>
    <property type="match status" value="1"/>
</dbReference>
<dbReference type="PANTHER" id="PTHR47723:SF13">
    <property type="entry name" value="PUTATIVE-RELATED"/>
    <property type="match status" value="1"/>
</dbReference>
<dbReference type="EMBL" id="OZ034821">
    <property type="protein sequence ID" value="CAL1406826.1"/>
    <property type="molecule type" value="Genomic_DNA"/>
</dbReference>
<dbReference type="GO" id="GO:0003676">
    <property type="term" value="F:nucleic acid binding"/>
    <property type="evidence" value="ECO:0007669"/>
    <property type="project" value="InterPro"/>
</dbReference>
<name>A0AAV2G810_9ROSI</name>
<dbReference type="GO" id="GO:0004523">
    <property type="term" value="F:RNA-DNA hybrid ribonuclease activity"/>
    <property type="evidence" value="ECO:0007669"/>
    <property type="project" value="InterPro"/>
</dbReference>
<dbReference type="SUPFAM" id="SSF53098">
    <property type="entry name" value="Ribonuclease H-like"/>
    <property type="match status" value="1"/>
</dbReference>
<keyword evidence="3" id="KW-1185">Reference proteome</keyword>
<dbReference type="Gene3D" id="3.30.420.10">
    <property type="entry name" value="Ribonuclease H-like superfamily/Ribonuclease H"/>
    <property type="match status" value="1"/>
</dbReference>
<dbReference type="Proteomes" id="UP001497516">
    <property type="component" value="Chromosome 8"/>
</dbReference>
<evidence type="ECO:0000259" key="1">
    <source>
        <dbReference type="Pfam" id="PF13456"/>
    </source>
</evidence>